<evidence type="ECO:0000256" key="1">
    <source>
        <dbReference type="SAM" id="MobiDB-lite"/>
    </source>
</evidence>
<proteinExistence type="predicted"/>
<protein>
    <submittedName>
        <fullName evidence="2">Uncharacterized protein</fullName>
    </submittedName>
</protein>
<feature type="compositionally biased region" description="Polar residues" evidence="1">
    <location>
        <begin position="147"/>
        <end position="157"/>
    </location>
</feature>
<organism evidence="2 3">
    <name type="scientific">Streptomyces solincola</name>
    <dbReference type="NCBI Taxonomy" id="2100817"/>
    <lineage>
        <taxon>Bacteria</taxon>
        <taxon>Bacillati</taxon>
        <taxon>Actinomycetota</taxon>
        <taxon>Actinomycetes</taxon>
        <taxon>Kitasatosporales</taxon>
        <taxon>Streptomycetaceae</taxon>
        <taxon>Streptomyces</taxon>
    </lineage>
</organism>
<dbReference type="AlphaFoldDB" id="A0A2S9PPH8"/>
<comment type="caution">
    <text evidence="2">The sequence shown here is derived from an EMBL/GenBank/DDBJ whole genome shotgun (WGS) entry which is preliminary data.</text>
</comment>
<dbReference type="OrthoDB" id="4350385at2"/>
<evidence type="ECO:0000313" key="3">
    <source>
        <dbReference type="Proteomes" id="UP000239322"/>
    </source>
</evidence>
<name>A0A2S9PPH8_9ACTN</name>
<gene>
    <name evidence="2" type="ORF">C6N75_26325</name>
</gene>
<sequence length="157" mass="15890">MDTRPAAPASAPAADARPATTASAAAPRAFVPGEAARAVSCGPEVTSPGGVEAQTCVERGDAGDVRGRTYYRNATGAEMRLVLTLMAPGGHTVETYCAVPAEDDPGVCETPEEPDPGVKQEEYTAVAEFAGKGPGGRFEDGPLLLRSGSNSGDPNGS</sequence>
<feature type="region of interest" description="Disordered" evidence="1">
    <location>
        <begin position="1"/>
        <end position="27"/>
    </location>
</feature>
<dbReference type="Proteomes" id="UP000239322">
    <property type="component" value="Unassembled WGS sequence"/>
</dbReference>
<feature type="region of interest" description="Disordered" evidence="1">
    <location>
        <begin position="131"/>
        <end position="157"/>
    </location>
</feature>
<accession>A0A2S9PPH8</accession>
<evidence type="ECO:0000313" key="2">
    <source>
        <dbReference type="EMBL" id="PRH76311.1"/>
    </source>
</evidence>
<reference evidence="2 3" key="1">
    <citation type="submission" date="2018-03" db="EMBL/GenBank/DDBJ databases">
        <title>Novel Streptomyces sp. from soil.</title>
        <authorList>
            <person name="Tan G.Y.A."/>
            <person name="Lee Z.Y."/>
        </authorList>
    </citation>
    <scope>NUCLEOTIDE SEQUENCE [LARGE SCALE GENOMIC DNA]</scope>
    <source>
        <strain evidence="2 3">ST5x</strain>
    </source>
</reference>
<dbReference type="EMBL" id="PVLV01000526">
    <property type="protein sequence ID" value="PRH76311.1"/>
    <property type="molecule type" value="Genomic_DNA"/>
</dbReference>
<keyword evidence="3" id="KW-1185">Reference proteome</keyword>